<dbReference type="GeneID" id="19206417"/>
<keyword evidence="1" id="KW-0732">Signal</keyword>
<dbReference type="Proteomes" id="UP000053558">
    <property type="component" value="Unassembled WGS sequence"/>
</dbReference>
<evidence type="ECO:0008006" key="4">
    <source>
        <dbReference type="Google" id="ProtNLM"/>
    </source>
</evidence>
<proteinExistence type="predicted"/>
<name>R7SDJ8_CONPW</name>
<dbReference type="OrthoDB" id="2871895at2759"/>
<evidence type="ECO:0000313" key="2">
    <source>
        <dbReference type="EMBL" id="EIW74233.1"/>
    </source>
</evidence>
<protein>
    <recommendedName>
        <fullName evidence="4">Small secreted protein</fullName>
    </recommendedName>
</protein>
<gene>
    <name evidence="2" type="ORF">CONPUDRAFT_170248</name>
</gene>
<evidence type="ECO:0000313" key="3">
    <source>
        <dbReference type="Proteomes" id="UP000053558"/>
    </source>
</evidence>
<evidence type="ECO:0000256" key="1">
    <source>
        <dbReference type="SAM" id="SignalP"/>
    </source>
</evidence>
<keyword evidence="3" id="KW-1185">Reference proteome</keyword>
<dbReference type="RefSeq" id="XP_007775593.1">
    <property type="nucleotide sequence ID" value="XM_007777403.1"/>
</dbReference>
<sequence length="106" mass="11510">MFTKSIFVAALATLALGGVIKRDDNRREAIIPKNETLAQFTVAWKAECDSLFYASEGGVYTNASLVEAAPTAGDANVYCSWYTERPTIVYDRTAECGEALGVQFTS</sequence>
<organism evidence="2 3">
    <name type="scientific">Coniophora puteana (strain RWD-64-598)</name>
    <name type="common">Brown rot fungus</name>
    <dbReference type="NCBI Taxonomy" id="741705"/>
    <lineage>
        <taxon>Eukaryota</taxon>
        <taxon>Fungi</taxon>
        <taxon>Dikarya</taxon>
        <taxon>Basidiomycota</taxon>
        <taxon>Agaricomycotina</taxon>
        <taxon>Agaricomycetes</taxon>
        <taxon>Agaricomycetidae</taxon>
        <taxon>Boletales</taxon>
        <taxon>Coniophorineae</taxon>
        <taxon>Coniophoraceae</taxon>
        <taxon>Coniophora</taxon>
    </lineage>
</organism>
<dbReference type="AlphaFoldDB" id="R7SDJ8"/>
<reference evidence="3" key="1">
    <citation type="journal article" date="2012" name="Science">
        <title>The Paleozoic origin of enzymatic lignin decomposition reconstructed from 31 fungal genomes.</title>
        <authorList>
            <person name="Floudas D."/>
            <person name="Binder M."/>
            <person name="Riley R."/>
            <person name="Barry K."/>
            <person name="Blanchette R.A."/>
            <person name="Henrissat B."/>
            <person name="Martinez A.T."/>
            <person name="Otillar R."/>
            <person name="Spatafora J.W."/>
            <person name="Yadav J.S."/>
            <person name="Aerts A."/>
            <person name="Benoit I."/>
            <person name="Boyd A."/>
            <person name="Carlson A."/>
            <person name="Copeland A."/>
            <person name="Coutinho P.M."/>
            <person name="de Vries R.P."/>
            <person name="Ferreira P."/>
            <person name="Findley K."/>
            <person name="Foster B."/>
            <person name="Gaskell J."/>
            <person name="Glotzer D."/>
            <person name="Gorecki P."/>
            <person name="Heitman J."/>
            <person name="Hesse C."/>
            <person name="Hori C."/>
            <person name="Igarashi K."/>
            <person name="Jurgens J.A."/>
            <person name="Kallen N."/>
            <person name="Kersten P."/>
            <person name="Kohler A."/>
            <person name="Kuees U."/>
            <person name="Kumar T.K.A."/>
            <person name="Kuo A."/>
            <person name="LaButti K."/>
            <person name="Larrondo L.F."/>
            <person name="Lindquist E."/>
            <person name="Ling A."/>
            <person name="Lombard V."/>
            <person name="Lucas S."/>
            <person name="Lundell T."/>
            <person name="Martin R."/>
            <person name="McLaughlin D.J."/>
            <person name="Morgenstern I."/>
            <person name="Morin E."/>
            <person name="Murat C."/>
            <person name="Nagy L.G."/>
            <person name="Nolan M."/>
            <person name="Ohm R.A."/>
            <person name="Patyshakuliyeva A."/>
            <person name="Rokas A."/>
            <person name="Ruiz-Duenas F.J."/>
            <person name="Sabat G."/>
            <person name="Salamov A."/>
            <person name="Samejima M."/>
            <person name="Schmutz J."/>
            <person name="Slot J.C."/>
            <person name="St John F."/>
            <person name="Stenlid J."/>
            <person name="Sun H."/>
            <person name="Sun S."/>
            <person name="Syed K."/>
            <person name="Tsang A."/>
            <person name="Wiebenga A."/>
            <person name="Young D."/>
            <person name="Pisabarro A."/>
            <person name="Eastwood D.C."/>
            <person name="Martin F."/>
            <person name="Cullen D."/>
            <person name="Grigoriev I.V."/>
            <person name="Hibbett D.S."/>
        </authorList>
    </citation>
    <scope>NUCLEOTIDE SEQUENCE [LARGE SCALE GENOMIC DNA]</scope>
    <source>
        <strain evidence="3">RWD-64-598 SS2</strain>
    </source>
</reference>
<dbReference type="KEGG" id="cput:CONPUDRAFT_170248"/>
<feature type="signal peptide" evidence="1">
    <location>
        <begin position="1"/>
        <end position="17"/>
    </location>
</feature>
<accession>R7SDJ8</accession>
<feature type="chain" id="PRO_5004455682" description="Small secreted protein" evidence="1">
    <location>
        <begin position="18"/>
        <end position="106"/>
    </location>
</feature>
<dbReference type="EMBL" id="JH711593">
    <property type="protein sequence ID" value="EIW74233.1"/>
    <property type="molecule type" value="Genomic_DNA"/>
</dbReference>